<dbReference type="STRING" id="212818.A0A0D1WX04"/>
<sequence length="409" mass="44523">MDELVRRFERATAPGEGRVLAGAVIASASSSGDTFTRAFGTTSINDNAESLAPSDIMWLASCTKLQTTVAALQCVERGLLTLEDDPSRILPNWNTPDVLVGFDETIDQPLFKKPNNPITLRMLLTHSSGLALEQSSPSLLRLKHKNGFTNASNVSSQGDIIDAIRSAFTQPSEAELPLVYEPGEGWSYGSSLDVVARMIEHVTGFGRLGDYMLENIWKPLGMSATTFRPATRPDLRVVPLTVRLPSQQLADGSNLPFPNKNPEQDSGGSGIFSSAEDYLKLLKSLLMNDGILLRFETVEGMFKPQLENDQPVNEAFHNPTLAQYLLPGVPNDRQWNWGFGGVIATNGIPGRGKEGTMTWSGISNPQWWIDPLGGTCGIFATQLLPPGDNGAAALYADFQRAIYQQNVKL</sequence>
<dbReference type="InterPro" id="IPR001466">
    <property type="entry name" value="Beta-lactam-related"/>
</dbReference>
<dbReference type="GO" id="GO:0016787">
    <property type="term" value="F:hydrolase activity"/>
    <property type="evidence" value="ECO:0007669"/>
    <property type="project" value="UniProtKB-KW"/>
</dbReference>
<evidence type="ECO:0000313" key="5">
    <source>
        <dbReference type="EMBL" id="KIV93920.1"/>
    </source>
</evidence>
<comment type="similarity">
    <text evidence="1">Belongs to the class-A beta-lactamase family.</text>
</comment>
<dbReference type="EMBL" id="KN847522">
    <property type="protein sequence ID" value="KIV93920.1"/>
    <property type="molecule type" value="Genomic_DNA"/>
</dbReference>
<proteinExistence type="inferred from homology"/>
<evidence type="ECO:0000256" key="1">
    <source>
        <dbReference type="ARBA" id="ARBA00009009"/>
    </source>
</evidence>
<dbReference type="InterPro" id="IPR012338">
    <property type="entry name" value="Beta-lactam/transpept-like"/>
</dbReference>
<dbReference type="AlphaFoldDB" id="A0A0D1WX04"/>
<dbReference type="HOGENOM" id="CLU_020027_11_1_1"/>
<dbReference type="SUPFAM" id="SSF56601">
    <property type="entry name" value="beta-lactamase/transpeptidase-like"/>
    <property type="match status" value="1"/>
</dbReference>
<name>A0A0D1WX04_EXOME</name>
<organism evidence="5 6">
    <name type="scientific">Exophiala mesophila</name>
    <name type="common">Black yeast-like fungus</name>
    <dbReference type="NCBI Taxonomy" id="212818"/>
    <lineage>
        <taxon>Eukaryota</taxon>
        <taxon>Fungi</taxon>
        <taxon>Dikarya</taxon>
        <taxon>Ascomycota</taxon>
        <taxon>Pezizomycotina</taxon>
        <taxon>Eurotiomycetes</taxon>
        <taxon>Chaetothyriomycetidae</taxon>
        <taxon>Chaetothyriales</taxon>
        <taxon>Herpotrichiellaceae</taxon>
        <taxon>Exophiala</taxon>
    </lineage>
</organism>
<evidence type="ECO:0000256" key="2">
    <source>
        <dbReference type="ARBA" id="ARBA00022801"/>
    </source>
</evidence>
<feature type="region of interest" description="Disordered" evidence="3">
    <location>
        <begin position="249"/>
        <end position="269"/>
    </location>
</feature>
<evidence type="ECO:0000256" key="3">
    <source>
        <dbReference type="SAM" id="MobiDB-lite"/>
    </source>
</evidence>
<keyword evidence="6" id="KW-1185">Reference proteome</keyword>
<dbReference type="VEuPathDB" id="FungiDB:PV10_05094"/>
<evidence type="ECO:0000259" key="4">
    <source>
        <dbReference type="Pfam" id="PF00144"/>
    </source>
</evidence>
<dbReference type="Gene3D" id="3.40.710.10">
    <property type="entry name" value="DD-peptidase/beta-lactamase superfamily"/>
    <property type="match status" value="1"/>
</dbReference>
<protein>
    <recommendedName>
        <fullName evidence="4">Beta-lactamase-related domain-containing protein</fullName>
    </recommendedName>
</protein>
<dbReference type="GeneID" id="27322939"/>
<accession>A0A0D1WX04</accession>
<keyword evidence="2" id="KW-0378">Hydrolase</keyword>
<feature type="domain" description="Beta-lactamase-related" evidence="4">
    <location>
        <begin position="21"/>
        <end position="398"/>
    </location>
</feature>
<dbReference type="Pfam" id="PF00144">
    <property type="entry name" value="Beta-lactamase"/>
    <property type="match status" value="1"/>
</dbReference>
<evidence type="ECO:0000313" key="6">
    <source>
        <dbReference type="Proteomes" id="UP000054302"/>
    </source>
</evidence>
<dbReference type="PANTHER" id="PTHR43283:SF17">
    <property type="entry name" value="(LOVD), PUTATIVE (AFU_ORTHOLOGUE AFUA_5G00920)-RELATED"/>
    <property type="match status" value="1"/>
</dbReference>
<gene>
    <name evidence="5" type="ORF">PV10_05094</name>
</gene>
<reference evidence="5 6" key="1">
    <citation type="submission" date="2015-01" db="EMBL/GenBank/DDBJ databases">
        <title>The Genome Sequence of Exophiala mesophila CBS40295.</title>
        <authorList>
            <consortium name="The Broad Institute Genomics Platform"/>
            <person name="Cuomo C."/>
            <person name="de Hoog S."/>
            <person name="Gorbushina A."/>
            <person name="Stielow B."/>
            <person name="Teixiera M."/>
            <person name="Abouelleil A."/>
            <person name="Chapman S.B."/>
            <person name="Priest M."/>
            <person name="Young S.K."/>
            <person name="Wortman J."/>
            <person name="Nusbaum C."/>
            <person name="Birren B."/>
        </authorList>
    </citation>
    <scope>NUCLEOTIDE SEQUENCE [LARGE SCALE GENOMIC DNA]</scope>
    <source>
        <strain evidence="5 6">CBS 40295</strain>
    </source>
</reference>
<dbReference type="InterPro" id="IPR050789">
    <property type="entry name" value="Diverse_Enzym_Activities"/>
</dbReference>
<dbReference type="PANTHER" id="PTHR43283">
    <property type="entry name" value="BETA-LACTAMASE-RELATED"/>
    <property type="match status" value="1"/>
</dbReference>
<dbReference type="RefSeq" id="XP_016225494.1">
    <property type="nucleotide sequence ID" value="XM_016369706.1"/>
</dbReference>
<dbReference type="OMA" id="ASRNAIW"/>
<dbReference type="OrthoDB" id="428260at2759"/>
<dbReference type="Proteomes" id="UP000054302">
    <property type="component" value="Unassembled WGS sequence"/>
</dbReference>